<keyword evidence="3" id="KW-1185">Reference proteome</keyword>
<dbReference type="AlphaFoldDB" id="A0A1H3L3R0"/>
<feature type="signal peptide" evidence="1">
    <location>
        <begin position="1"/>
        <end position="22"/>
    </location>
</feature>
<name>A0A1H3L3R0_9RHOB</name>
<sequence>MGNRALPYLTLAGIVAFSPAFAQTAFDNTNMAEDRNEALTDAIEDDFERDIDDFGNRGRTLGFDGSIALRGTATSGNSDDVYLGIGSNLGYYDGTNGYELRLNYTYAEDDGDTTEESLFYDFQYTRDFTTRAYGFAKVQGTVDEFSAYDSDTFVGIGAGYWIYDQPTIKWAVQGGPGYRVAELDDALDADFEEEALSLSSAFSYQVSPTTFLTNDTDVIASESDTVIYNEIGMNVALNDRLALRTSLGTEHHTDPKAGFEATDNTLGVSLVVGLN</sequence>
<dbReference type="STRING" id="321339.SAMN05444340_11164"/>
<keyword evidence="1" id="KW-0732">Signal</keyword>
<evidence type="ECO:0000256" key="1">
    <source>
        <dbReference type="SAM" id="SignalP"/>
    </source>
</evidence>
<dbReference type="RefSeq" id="WP_089883967.1">
    <property type="nucleotide sequence ID" value="NZ_FNPF01000011.1"/>
</dbReference>
<feature type="chain" id="PRO_5011439095" evidence="1">
    <location>
        <begin position="23"/>
        <end position="275"/>
    </location>
</feature>
<evidence type="ECO:0000313" key="2">
    <source>
        <dbReference type="EMBL" id="SDY58886.1"/>
    </source>
</evidence>
<dbReference type="Pfam" id="PF04338">
    <property type="entry name" value="DUF481"/>
    <property type="match status" value="1"/>
</dbReference>
<gene>
    <name evidence="2" type="ORF">SAMN05444340_11164</name>
</gene>
<dbReference type="EMBL" id="FNPF01000011">
    <property type="protein sequence ID" value="SDY58886.1"/>
    <property type="molecule type" value="Genomic_DNA"/>
</dbReference>
<evidence type="ECO:0000313" key="3">
    <source>
        <dbReference type="Proteomes" id="UP000199286"/>
    </source>
</evidence>
<dbReference type="InterPro" id="IPR007433">
    <property type="entry name" value="DUF481"/>
</dbReference>
<protein>
    <submittedName>
        <fullName evidence="2">Putative salt-induced outer membrane protein</fullName>
    </submittedName>
</protein>
<dbReference type="Proteomes" id="UP000199286">
    <property type="component" value="Unassembled WGS sequence"/>
</dbReference>
<organism evidence="2 3">
    <name type="scientific">Citreimonas salinaria</name>
    <dbReference type="NCBI Taxonomy" id="321339"/>
    <lineage>
        <taxon>Bacteria</taxon>
        <taxon>Pseudomonadati</taxon>
        <taxon>Pseudomonadota</taxon>
        <taxon>Alphaproteobacteria</taxon>
        <taxon>Rhodobacterales</taxon>
        <taxon>Roseobacteraceae</taxon>
        <taxon>Citreimonas</taxon>
    </lineage>
</organism>
<proteinExistence type="predicted"/>
<dbReference type="OrthoDB" id="7631035at2"/>
<reference evidence="2 3" key="1">
    <citation type="submission" date="2016-10" db="EMBL/GenBank/DDBJ databases">
        <authorList>
            <person name="de Groot N.N."/>
        </authorList>
    </citation>
    <scope>NUCLEOTIDE SEQUENCE [LARGE SCALE GENOMIC DNA]</scope>
    <source>
        <strain evidence="2 3">DSM 26880</strain>
    </source>
</reference>
<accession>A0A1H3L3R0</accession>